<reference evidence="2 3" key="1">
    <citation type="submission" date="2020-07" db="EMBL/GenBank/DDBJ databases">
        <authorList>
            <person name="Li M."/>
        </authorList>
    </citation>
    <scope>NUCLEOTIDE SEQUENCE [LARGE SCALE GENOMIC DNA]</scope>
    <source>
        <strain evidence="2 3">DSM 23284</strain>
    </source>
</reference>
<evidence type="ECO:0000256" key="1">
    <source>
        <dbReference type="SAM" id="SignalP"/>
    </source>
</evidence>
<accession>A0A838XQI5</accession>
<proteinExistence type="predicted"/>
<feature type="signal peptide" evidence="1">
    <location>
        <begin position="1"/>
        <end position="30"/>
    </location>
</feature>
<reference evidence="2 3" key="2">
    <citation type="submission" date="2020-08" db="EMBL/GenBank/DDBJ databases">
        <title>Stappia taiwanensis sp. nov., isolated from a coastal thermal spring.</title>
        <authorList>
            <person name="Kampfer P."/>
        </authorList>
    </citation>
    <scope>NUCLEOTIDE SEQUENCE [LARGE SCALE GENOMIC DNA]</scope>
    <source>
        <strain evidence="2 3">DSM 23284</strain>
    </source>
</reference>
<sequence>MQRRKSGRLFSTALLSAFGLALLAALPARGDSGPEAERCAAEAEAYANQEARASVSGEDVAGAAMDGAVVGGLAGRGPGDWSARGAARGARLGGGLATLDALSNSREQDWQALYAKAYYACLAGEPRPATRQERCGSSAIITGAGQGPLIGTSSRENCR</sequence>
<keyword evidence="3" id="KW-1185">Reference proteome</keyword>
<dbReference type="Proteomes" id="UP000559404">
    <property type="component" value="Unassembled WGS sequence"/>
</dbReference>
<dbReference type="RefSeq" id="WP_181759154.1">
    <property type="nucleotide sequence ID" value="NZ_BMCR01000004.1"/>
</dbReference>
<gene>
    <name evidence="2" type="ORF">H1W37_04850</name>
</gene>
<evidence type="ECO:0000313" key="3">
    <source>
        <dbReference type="Proteomes" id="UP000559404"/>
    </source>
</evidence>
<dbReference type="EMBL" id="JACEON010000003">
    <property type="protein sequence ID" value="MBA4610968.1"/>
    <property type="molecule type" value="Genomic_DNA"/>
</dbReference>
<comment type="caution">
    <text evidence="2">The sequence shown here is derived from an EMBL/GenBank/DDBJ whole genome shotgun (WGS) entry which is preliminary data.</text>
</comment>
<protein>
    <submittedName>
        <fullName evidence="2">Uncharacterized protein</fullName>
    </submittedName>
</protein>
<evidence type="ECO:0000313" key="2">
    <source>
        <dbReference type="EMBL" id="MBA4610968.1"/>
    </source>
</evidence>
<name>A0A838XQI5_9HYPH</name>
<dbReference type="AlphaFoldDB" id="A0A838XQI5"/>
<keyword evidence="1" id="KW-0732">Signal</keyword>
<feature type="chain" id="PRO_5032507251" evidence="1">
    <location>
        <begin position="31"/>
        <end position="159"/>
    </location>
</feature>
<organism evidence="2 3">
    <name type="scientific">Stappia taiwanensis</name>
    <dbReference type="NCBI Taxonomy" id="992267"/>
    <lineage>
        <taxon>Bacteria</taxon>
        <taxon>Pseudomonadati</taxon>
        <taxon>Pseudomonadota</taxon>
        <taxon>Alphaproteobacteria</taxon>
        <taxon>Hyphomicrobiales</taxon>
        <taxon>Stappiaceae</taxon>
        <taxon>Stappia</taxon>
    </lineage>
</organism>